<sequence>MPSPTKWINSWFVRQRKKARDAAPSAEGAVSMDVIDKFKAEYQDPILVDARDNGITHSDNIPVRTKAHPGRSNKVKTERKDGENAFPILISLPPPFPKVPSDKMEIPNPAPLSSKFILREMVPRVWMPPGPHRPPILGPPTLNSSSTPAARNQCRPHFSAYTTPQIQVSDIRTTVLQPTFHDNTFPVSPFLSDTHIPATIPLRTQHGISDTPHLPASGPQRSHSGYQRQQQQQQQQQQSRPHRVSNLGPGRITDRKLQARFNVPLSAPSIFTTELESVYKISCFV</sequence>
<dbReference type="AlphaFoldDB" id="A0A9P5YHB6"/>
<reference evidence="2" key="1">
    <citation type="submission" date="2020-11" db="EMBL/GenBank/DDBJ databases">
        <authorList>
            <consortium name="DOE Joint Genome Institute"/>
            <person name="Ahrendt S."/>
            <person name="Riley R."/>
            <person name="Andreopoulos W."/>
            <person name="Labutti K."/>
            <person name="Pangilinan J."/>
            <person name="Ruiz-Duenas F.J."/>
            <person name="Barrasa J.M."/>
            <person name="Sanchez-Garcia M."/>
            <person name="Camarero S."/>
            <person name="Miyauchi S."/>
            <person name="Serrano A."/>
            <person name="Linde D."/>
            <person name="Babiker R."/>
            <person name="Drula E."/>
            <person name="Ayuso-Fernandez I."/>
            <person name="Pacheco R."/>
            <person name="Padilla G."/>
            <person name="Ferreira P."/>
            <person name="Barriuso J."/>
            <person name="Kellner H."/>
            <person name="Castanera R."/>
            <person name="Alfaro M."/>
            <person name="Ramirez L."/>
            <person name="Pisabarro A.G."/>
            <person name="Kuo A."/>
            <person name="Tritt A."/>
            <person name="Lipzen A."/>
            <person name="He G."/>
            <person name="Yan M."/>
            <person name="Ng V."/>
            <person name="Cullen D."/>
            <person name="Martin F."/>
            <person name="Rosso M.-N."/>
            <person name="Henrissat B."/>
            <person name="Hibbett D."/>
            <person name="Martinez A.T."/>
            <person name="Grigoriev I.V."/>
        </authorList>
    </citation>
    <scope>NUCLEOTIDE SEQUENCE</scope>
    <source>
        <strain evidence="2">CBS 247.69</strain>
    </source>
</reference>
<evidence type="ECO:0000313" key="3">
    <source>
        <dbReference type="Proteomes" id="UP000807353"/>
    </source>
</evidence>
<feature type="compositionally biased region" description="Low complexity" evidence="1">
    <location>
        <begin position="227"/>
        <end position="238"/>
    </location>
</feature>
<feature type="compositionally biased region" description="Basic residues" evidence="1">
    <location>
        <begin position="65"/>
        <end position="74"/>
    </location>
</feature>
<feature type="region of interest" description="Disordered" evidence="1">
    <location>
        <begin position="205"/>
        <end position="255"/>
    </location>
</feature>
<evidence type="ECO:0000313" key="2">
    <source>
        <dbReference type="EMBL" id="KAF9468645.1"/>
    </source>
</evidence>
<organism evidence="2 3">
    <name type="scientific">Collybia nuda</name>
    <dbReference type="NCBI Taxonomy" id="64659"/>
    <lineage>
        <taxon>Eukaryota</taxon>
        <taxon>Fungi</taxon>
        <taxon>Dikarya</taxon>
        <taxon>Basidiomycota</taxon>
        <taxon>Agaricomycotina</taxon>
        <taxon>Agaricomycetes</taxon>
        <taxon>Agaricomycetidae</taxon>
        <taxon>Agaricales</taxon>
        <taxon>Tricholomatineae</taxon>
        <taxon>Clitocybaceae</taxon>
        <taxon>Collybia</taxon>
    </lineage>
</organism>
<comment type="caution">
    <text evidence="2">The sequence shown here is derived from an EMBL/GenBank/DDBJ whole genome shotgun (WGS) entry which is preliminary data.</text>
</comment>
<evidence type="ECO:0000256" key="1">
    <source>
        <dbReference type="SAM" id="MobiDB-lite"/>
    </source>
</evidence>
<dbReference type="Proteomes" id="UP000807353">
    <property type="component" value="Unassembled WGS sequence"/>
</dbReference>
<proteinExistence type="predicted"/>
<dbReference type="EMBL" id="MU150232">
    <property type="protein sequence ID" value="KAF9468645.1"/>
    <property type="molecule type" value="Genomic_DNA"/>
</dbReference>
<keyword evidence="3" id="KW-1185">Reference proteome</keyword>
<name>A0A9P5YHB6_9AGAR</name>
<feature type="region of interest" description="Disordered" evidence="1">
    <location>
        <begin position="57"/>
        <end position="78"/>
    </location>
</feature>
<accession>A0A9P5YHB6</accession>
<gene>
    <name evidence="2" type="ORF">BDZ94DRAFT_1245904</name>
</gene>
<protein>
    <submittedName>
        <fullName evidence="2">Uncharacterized protein</fullName>
    </submittedName>
</protein>